<dbReference type="Pfam" id="PF05504">
    <property type="entry name" value="Spore_GerAC"/>
    <property type="match status" value="1"/>
</dbReference>
<name>A0ABZ2CK23_9BACI</name>
<sequence length="355" mass="40321">MKKFRLLLTLCLCGLLLVGNVQKRVIDDVNIATGFGMDKSDGQLHGSIMIPVFKADKSIGNFTFTANGKIPRDLVSEMQKKASQPIVGGSLDIALFGEDLAREGIIQILDVFLRDPTIGARLNLAVVDGKVDDIFKGNYGDRGNHEYLRQLLEQNMKVHNLPLTNLHFFLADFYEEGKDAYLPLLKKTQSDLVNIIGIALFKDEKLVDILHENKMFYFKLLVDKHTQGSVMVKEEHGGATVKSITSKRKIKLFKRNPYQFGVDIKIKGYLTEHQGVSFQKNELEGIEKQLEKQIVEECTMMIEDFQKKEIDPVGFGHFAQTRTRNFEFNKWEEKYKSAKFKVTADVDIVQIGVVK</sequence>
<feature type="signal peptide" evidence="8">
    <location>
        <begin position="1"/>
        <end position="23"/>
    </location>
</feature>
<comment type="subcellular location">
    <subcellularLocation>
        <location evidence="1">Membrane</location>
        <topology evidence="1">Lipid-anchor</topology>
    </subcellularLocation>
</comment>
<evidence type="ECO:0000256" key="4">
    <source>
        <dbReference type="ARBA" id="ARBA00022729"/>
    </source>
</evidence>
<feature type="chain" id="PRO_5045073629" evidence="8">
    <location>
        <begin position="24"/>
        <end position="355"/>
    </location>
</feature>
<keyword evidence="5" id="KW-0472">Membrane</keyword>
<dbReference type="InterPro" id="IPR057336">
    <property type="entry name" value="GerAC_N"/>
</dbReference>
<evidence type="ECO:0000256" key="6">
    <source>
        <dbReference type="ARBA" id="ARBA00023139"/>
    </source>
</evidence>
<dbReference type="RefSeq" id="WP_338453033.1">
    <property type="nucleotide sequence ID" value="NZ_CP137640.1"/>
</dbReference>
<keyword evidence="3" id="KW-0309">Germination</keyword>
<evidence type="ECO:0000313" key="11">
    <source>
        <dbReference type="EMBL" id="WVX84161.1"/>
    </source>
</evidence>
<comment type="similarity">
    <text evidence="2">Belongs to the GerABKC lipoprotein family.</text>
</comment>
<dbReference type="EMBL" id="CP137640">
    <property type="protein sequence ID" value="WVX84161.1"/>
    <property type="molecule type" value="Genomic_DNA"/>
</dbReference>
<dbReference type="InterPro" id="IPR046953">
    <property type="entry name" value="Spore_GerAC-like_C"/>
</dbReference>
<dbReference type="PANTHER" id="PTHR35789">
    <property type="entry name" value="SPORE GERMINATION PROTEIN B3"/>
    <property type="match status" value="1"/>
</dbReference>
<evidence type="ECO:0000256" key="7">
    <source>
        <dbReference type="ARBA" id="ARBA00023288"/>
    </source>
</evidence>
<gene>
    <name evidence="11" type="ORF">R4Z09_14895</name>
</gene>
<reference evidence="11 12" key="1">
    <citation type="submission" date="2023-10" db="EMBL/GenBank/DDBJ databases">
        <title>Niallia locisalis sp.nov. isolated from a salt pond sample.</title>
        <authorList>
            <person name="Li X.-J."/>
            <person name="Dong L."/>
        </authorList>
    </citation>
    <scope>NUCLEOTIDE SEQUENCE [LARGE SCALE GENOMIC DNA]</scope>
    <source>
        <strain evidence="11 12">DSM 29761</strain>
    </source>
</reference>
<feature type="domain" description="Spore germination protein N-terminal" evidence="10">
    <location>
        <begin position="23"/>
        <end position="186"/>
    </location>
</feature>
<dbReference type="NCBIfam" id="TIGR02887">
    <property type="entry name" value="spore_ger_x_C"/>
    <property type="match status" value="1"/>
</dbReference>
<dbReference type="InterPro" id="IPR038501">
    <property type="entry name" value="Spore_GerAC_C_sf"/>
</dbReference>
<evidence type="ECO:0000259" key="9">
    <source>
        <dbReference type="Pfam" id="PF05504"/>
    </source>
</evidence>
<protein>
    <submittedName>
        <fullName evidence="11">Ger(X)C family spore germination protein</fullName>
    </submittedName>
</protein>
<dbReference type="Pfam" id="PF25198">
    <property type="entry name" value="Spore_GerAC_N"/>
    <property type="match status" value="1"/>
</dbReference>
<evidence type="ECO:0000256" key="3">
    <source>
        <dbReference type="ARBA" id="ARBA00022544"/>
    </source>
</evidence>
<keyword evidence="12" id="KW-1185">Reference proteome</keyword>
<feature type="domain" description="Spore germination GerAC-like C-terminal" evidence="9">
    <location>
        <begin position="197"/>
        <end position="352"/>
    </location>
</feature>
<accession>A0ABZ2CK23</accession>
<dbReference type="Gene3D" id="3.30.300.210">
    <property type="entry name" value="Nutrient germinant receptor protein C, domain 3"/>
    <property type="match status" value="1"/>
</dbReference>
<keyword evidence="4 8" id="KW-0732">Signal</keyword>
<evidence type="ECO:0000256" key="8">
    <source>
        <dbReference type="SAM" id="SignalP"/>
    </source>
</evidence>
<evidence type="ECO:0000256" key="5">
    <source>
        <dbReference type="ARBA" id="ARBA00023136"/>
    </source>
</evidence>
<dbReference type="InterPro" id="IPR008844">
    <property type="entry name" value="Spore_GerAC-like"/>
</dbReference>
<evidence type="ECO:0000313" key="12">
    <source>
        <dbReference type="Proteomes" id="UP001357223"/>
    </source>
</evidence>
<evidence type="ECO:0000259" key="10">
    <source>
        <dbReference type="Pfam" id="PF25198"/>
    </source>
</evidence>
<keyword evidence="6" id="KW-0564">Palmitate</keyword>
<dbReference type="Proteomes" id="UP001357223">
    <property type="component" value="Chromosome"/>
</dbReference>
<evidence type="ECO:0000256" key="2">
    <source>
        <dbReference type="ARBA" id="ARBA00007886"/>
    </source>
</evidence>
<dbReference type="PANTHER" id="PTHR35789:SF1">
    <property type="entry name" value="SPORE GERMINATION PROTEIN B3"/>
    <property type="match status" value="1"/>
</dbReference>
<proteinExistence type="inferred from homology"/>
<keyword evidence="7" id="KW-0449">Lipoprotein</keyword>
<evidence type="ECO:0000256" key="1">
    <source>
        <dbReference type="ARBA" id="ARBA00004635"/>
    </source>
</evidence>
<organism evidence="11 12">
    <name type="scientific">Niallia oryzisoli</name>
    <dbReference type="NCBI Taxonomy" id="1737571"/>
    <lineage>
        <taxon>Bacteria</taxon>
        <taxon>Bacillati</taxon>
        <taxon>Bacillota</taxon>
        <taxon>Bacilli</taxon>
        <taxon>Bacillales</taxon>
        <taxon>Bacillaceae</taxon>
        <taxon>Niallia</taxon>
    </lineage>
</organism>